<organism evidence="1 2">
    <name type="scientific">Paramecium primaurelia</name>
    <dbReference type="NCBI Taxonomy" id="5886"/>
    <lineage>
        <taxon>Eukaryota</taxon>
        <taxon>Sar</taxon>
        <taxon>Alveolata</taxon>
        <taxon>Ciliophora</taxon>
        <taxon>Intramacronucleata</taxon>
        <taxon>Oligohymenophorea</taxon>
        <taxon>Peniculida</taxon>
        <taxon>Parameciidae</taxon>
        <taxon>Paramecium</taxon>
    </lineage>
</organism>
<dbReference type="Proteomes" id="UP000688137">
    <property type="component" value="Unassembled WGS sequence"/>
</dbReference>
<keyword evidence="2" id="KW-1185">Reference proteome</keyword>
<protein>
    <submittedName>
        <fullName evidence="1">Uncharacterized protein</fullName>
    </submittedName>
</protein>
<accession>A0A8S1LZS1</accession>
<dbReference type="AlphaFoldDB" id="A0A8S1LZS1"/>
<evidence type="ECO:0000313" key="1">
    <source>
        <dbReference type="EMBL" id="CAD8071822.1"/>
    </source>
</evidence>
<proteinExistence type="predicted"/>
<name>A0A8S1LZS1_PARPR</name>
<gene>
    <name evidence="1" type="ORF">PPRIM_AZ9-3.1.T0480069</name>
</gene>
<dbReference type="EMBL" id="CAJJDM010000048">
    <property type="protein sequence ID" value="CAD8071822.1"/>
    <property type="molecule type" value="Genomic_DNA"/>
</dbReference>
<reference evidence="1" key="1">
    <citation type="submission" date="2021-01" db="EMBL/GenBank/DDBJ databases">
        <authorList>
            <consortium name="Genoscope - CEA"/>
            <person name="William W."/>
        </authorList>
    </citation>
    <scope>NUCLEOTIDE SEQUENCE</scope>
</reference>
<comment type="caution">
    <text evidence="1">The sequence shown here is derived from an EMBL/GenBank/DDBJ whole genome shotgun (WGS) entry which is preliminary data.</text>
</comment>
<sequence>MKVQIEDVCFDLDPKFKDHSELLNQLYDPTSSELIQLQSQYVNKEIWKIIEHYYVVNNFKPVQTEVNCDDENKVFAPQDLEILRMIKNSNISIHRFLLAARYLNLPSFQDLLVSKLATEFYVDVTKPKQSLENLCKKYPQVPMVTKEEIIQYNQVLQYLI</sequence>
<dbReference type="OMA" id="QTEVNCD"/>
<evidence type="ECO:0000313" key="2">
    <source>
        <dbReference type="Proteomes" id="UP000688137"/>
    </source>
</evidence>